<evidence type="ECO:0000313" key="3">
    <source>
        <dbReference type="Proteomes" id="UP000030762"/>
    </source>
</evidence>
<keyword evidence="3" id="KW-1185">Reference proteome</keyword>
<feature type="region of interest" description="Disordered" evidence="1">
    <location>
        <begin position="116"/>
        <end position="144"/>
    </location>
</feature>
<proteinExistence type="predicted"/>
<organism evidence="2 3">
    <name type="scientific">Saprolegnia diclina (strain VS20)</name>
    <dbReference type="NCBI Taxonomy" id="1156394"/>
    <lineage>
        <taxon>Eukaryota</taxon>
        <taxon>Sar</taxon>
        <taxon>Stramenopiles</taxon>
        <taxon>Oomycota</taxon>
        <taxon>Saprolegniomycetes</taxon>
        <taxon>Saprolegniales</taxon>
        <taxon>Saprolegniaceae</taxon>
        <taxon>Saprolegnia</taxon>
    </lineage>
</organism>
<dbReference type="AlphaFoldDB" id="T0QAQ6"/>
<dbReference type="GeneID" id="19948474"/>
<evidence type="ECO:0000313" key="2">
    <source>
        <dbReference type="EMBL" id="EQC34949.1"/>
    </source>
</evidence>
<name>T0QAQ6_SAPDV</name>
<dbReference type="OrthoDB" id="76841at2759"/>
<dbReference type="RefSeq" id="XP_008611821.1">
    <property type="nucleotide sequence ID" value="XM_008613599.1"/>
</dbReference>
<evidence type="ECO:0000256" key="1">
    <source>
        <dbReference type="SAM" id="MobiDB-lite"/>
    </source>
</evidence>
<dbReference type="OMA" id="GMICSPR"/>
<feature type="region of interest" description="Disordered" evidence="1">
    <location>
        <begin position="268"/>
        <end position="323"/>
    </location>
</feature>
<feature type="region of interest" description="Disordered" evidence="1">
    <location>
        <begin position="432"/>
        <end position="452"/>
    </location>
</feature>
<dbReference type="InParanoid" id="T0QAQ6"/>
<reference evidence="2 3" key="1">
    <citation type="submission" date="2012-04" db="EMBL/GenBank/DDBJ databases">
        <title>The Genome Sequence of Saprolegnia declina VS20.</title>
        <authorList>
            <consortium name="The Broad Institute Genome Sequencing Platform"/>
            <person name="Russ C."/>
            <person name="Nusbaum C."/>
            <person name="Tyler B."/>
            <person name="van West P."/>
            <person name="Dieguez-Uribeondo J."/>
            <person name="de Bruijn I."/>
            <person name="Tripathy S."/>
            <person name="Jiang R."/>
            <person name="Young S.K."/>
            <person name="Zeng Q."/>
            <person name="Gargeya S."/>
            <person name="Fitzgerald M."/>
            <person name="Haas B."/>
            <person name="Abouelleil A."/>
            <person name="Alvarado L."/>
            <person name="Arachchi H.M."/>
            <person name="Berlin A."/>
            <person name="Chapman S.B."/>
            <person name="Goldberg J."/>
            <person name="Griggs A."/>
            <person name="Gujja S."/>
            <person name="Hansen M."/>
            <person name="Howarth C."/>
            <person name="Imamovic A."/>
            <person name="Larimer J."/>
            <person name="McCowen C."/>
            <person name="Montmayeur A."/>
            <person name="Murphy C."/>
            <person name="Neiman D."/>
            <person name="Pearson M."/>
            <person name="Priest M."/>
            <person name="Roberts A."/>
            <person name="Saif S."/>
            <person name="Shea T."/>
            <person name="Sisk P."/>
            <person name="Sykes S."/>
            <person name="Wortman J."/>
            <person name="Nusbaum C."/>
            <person name="Birren B."/>
        </authorList>
    </citation>
    <scope>NUCLEOTIDE SEQUENCE [LARGE SCALE GENOMIC DNA]</scope>
    <source>
        <strain evidence="2 3">VS20</strain>
    </source>
</reference>
<protein>
    <submittedName>
        <fullName evidence="2">Uncharacterized protein</fullName>
    </submittedName>
</protein>
<accession>T0QAQ6</accession>
<gene>
    <name evidence="2" type="ORF">SDRG_07747</name>
</gene>
<dbReference type="VEuPathDB" id="FungiDB:SDRG_07747"/>
<dbReference type="EMBL" id="JH767153">
    <property type="protein sequence ID" value="EQC34949.1"/>
    <property type="molecule type" value="Genomic_DNA"/>
</dbReference>
<feature type="compositionally biased region" description="Basic and acidic residues" evidence="1">
    <location>
        <begin position="301"/>
        <end position="311"/>
    </location>
</feature>
<dbReference type="Proteomes" id="UP000030762">
    <property type="component" value="Unassembled WGS sequence"/>
</dbReference>
<sequence>MNVSDELVARCMALSSSLLMAFPTKSPMTPYLPNVLHVLLQAHALPPDLVPSLSFVASVIQQLSQGQYVDPSAIHSSLYQLQVPPLSAFVLPPYGLYRSPYPFGYFYPAPPPQLSHPAPSMEGNNNYNSAHELPPPLPASSSEPDHLAFSSLGLHPLDAIETDAPATTFEPQGSPVLSENDQELSLSAKPAPSFGMICSPRHRVDPTPRHEDEVPDDVEFSFAKDMLLQDFGDAPRVYVPQENNRANDDDDDDDGTTFHALQFDPFLTRLTTDEPAPKEPQSPSTSSERSVNDSDHDDNESDAHEVEKDDASASPTATEDSADDVVVKRGYLYDAPTPQEIQKQSIQIHASSEMQTNMTADDVRAATISWVDRMQAEGHAFDEKAVTKFLELAAADPFRAVGITVSFELRKESILNKSAWLSRACFNCQRKYHPPTGRSRRHRGPKATKASR</sequence>